<dbReference type="AlphaFoldDB" id="A0AAW2I757"/>
<organism evidence="11">
    <name type="scientific">Menopon gallinae</name>
    <name type="common">poultry shaft louse</name>
    <dbReference type="NCBI Taxonomy" id="328185"/>
    <lineage>
        <taxon>Eukaryota</taxon>
        <taxon>Metazoa</taxon>
        <taxon>Ecdysozoa</taxon>
        <taxon>Arthropoda</taxon>
        <taxon>Hexapoda</taxon>
        <taxon>Insecta</taxon>
        <taxon>Pterygota</taxon>
        <taxon>Neoptera</taxon>
        <taxon>Paraneoptera</taxon>
        <taxon>Psocodea</taxon>
        <taxon>Troctomorpha</taxon>
        <taxon>Phthiraptera</taxon>
        <taxon>Amblycera</taxon>
        <taxon>Menoponidae</taxon>
        <taxon>Menopon</taxon>
    </lineage>
</organism>
<evidence type="ECO:0000259" key="9">
    <source>
        <dbReference type="PROSITE" id="PS51310"/>
    </source>
</evidence>
<dbReference type="FunFam" id="1.20.1440.200:FF:000001">
    <property type="entry name" value="Vacuolar protein sorting-associated protein 28 homolog"/>
    <property type="match status" value="1"/>
</dbReference>
<evidence type="ECO:0000256" key="8">
    <source>
        <dbReference type="PROSITE-ProRule" id="PRU00642"/>
    </source>
</evidence>
<name>A0AAW2I757_9NEOP</name>
<comment type="function">
    <text evidence="5">Component of the ESCRT-I complex, a regulator of vesicular trafficking process.</text>
</comment>
<dbReference type="Gene3D" id="1.20.120.1130">
    <property type="match status" value="1"/>
</dbReference>
<dbReference type="PANTHER" id="PTHR12937:SF0">
    <property type="entry name" value="VACUOLAR PROTEIN SORTING-ASSOCIATED PROTEIN 28 HOMOLOG"/>
    <property type="match status" value="1"/>
</dbReference>
<gene>
    <name evidence="11" type="ORF">PYX00_004640</name>
</gene>
<dbReference type="Gene3D" id="1.20.1440.200">
    <property type="match status" value="1"/>
</dbReference>
<comment type="subunit">
    <text evidence="6">Component of the ESCRT-I complex (endosomal sorting complex required for transport I).</text>
</comment>
<dbReference type="GO" id="GO:0043328">
    <property type="term" value="P:protein transport to vacuole involved in ubiquitin-dependent protein catabolic process via the multivesicular body sorting pathway"/>
    <property type="evidence" value="ECO:0007669"/>
    <property type="project" value="TreeGrafter"/>
</dbReference>
<dbReference type="InterPro" id="IPR037202">
    <property type="entry name" value="ESCRT_assembly_dom"/>
</dbReference>
<evidence type="ECO:0000256" key="1">
    <source>
        <dbReference type="ARBA" id="ARBA00004177"/>
    </source>
</evidence>
<comment type="function">
    <text evidence="7">Component of the ESCRT-I complex (endosomal sorting complex required for transport I), a regulator of vesicular trafficking process.</text>
</comment>
<protein>
    <recommendedName>
        <fullName evidence="7">Vacuolar protein sorting-associated protein 28 homolog</fullName>
    </recommendedName>
</protein>
<dbReference type="InterPro" id="IPR037206">
    <property type="entry name" value="VPS28_C_sf"/>
</dbReference>
<comment type="similarity">
    <text evidence="7 8">Belongs to the VPS28 family.</text>
</comment>
<dbReference type="InterPro" id="IPR038358">
    <property type="entry name" value="VPS28_N_sf"/>
</dbReference>
<dbReference type="InterPro" id="IPR017898">
    <property type="entry name" value="VPS28_N"/>
</dbReference>
<comment type="subcellular location">
    <subcellularLocation>
        <location evidence="1">Endosome</location>
    </subcellularLocation>
</comment>
<dbReference type="InterPro" id="IPR017899">
    <property type="entry name" value="VPS28_C"/>
</dbReference>
<comment type="caution">
    <text evidence="11">The sequence shown here is derived from an EMBL/GenBank/DDBJ whole genome shotgun (WGS) entry which is preliminary data.</text>
</comment>
<evidence type="ECO:0000313" key="11">
    <source>
        <dbReference type="EMBL" id="KAL0277300.1"/>
    </source>
</evidence>
<evidence type="ECO:0000259" key="10">
    <source>
        <dbReference type="PROSITE" id="PS51313"/>
    </source>
</evidence>
<accession>A0AAW2I757</accession>
<evidence type="ECO:0000256" key="7">
    <source>
        <dbReference type="PIRNR" id="PIRNR017535"/>
    </source>
</evidence>
<dbReference type="SUPFAM" id="SSF140427">
    <property type="entry name" value="VPS28 C-terminal domain-like"/>
    <property type="match status" value="1"/>
</dbReference>
<dbReference type="FunFam" id="1.20.120.1130:FF:000001">
    <property type="entry name" value="Vacuolar protein sorting-associated protein 28 homolog"/>
    <property type="match status" value="1"/>
</dbReference>
<dbReference type="GO" id="GO:0044877">
    <property type="term" value="F:protein-containing complex binding"/>
    <property type="evidence" value="ECO:0007669"/>
    <property type="project" value="TreeGrafter"/>
</dbReference>
<keyword evidence="2 7" id="KW-0813">Transport</keyword>
<keyword evidence="4 7" id="KW-0653">Protein transport</keyword>
<feature type="domain" description="VPS28 N-terminal" evidence="10">
    <location>
        <begin position="6"/>
        <end position="113"/>
    </location>
</feature>
<dbReference type="Pfam" id="PF03997">
    <property type="entry name" value="VPS28"/>
    <property type="match status" value="1"/>
</dbReference>
<proteinExistence type="inferred from homology"/>
<evidence type="ECO:0000256" key="5">
    <source>
        <dbReference type="ARBA" id="ARBA00056039"/>
    </source>
</evidence>
<dbReference type="EMBL" id="JARGDH010000002">
    <property type="protein sequence ID" value="KAL0277300.1"/>
    <property type="molecule type" value="Genomic_DNA"/>
</dbReference>
<keyword evidence="3 7" id="KW-0967">Endosome</keyword>
<evidence type="ECO:0000256" key="2">
    <source>
        <dbReference type="ARBA" id="ARBA00022448"/>
    </source>
</evidence>
<dbReference type="PROSITE" id="PS51313">
    <property type="entry name" value="VPS28_N"/>
    <property type="match status" value="1"/>
</dbReference>
<feature type="domain" description="VPS28 C-terminal" evidence="9">
    <location>
        <begin position="117"/>
        <end position="213"/>
    </location>
</feature>
<dbReference type="SUPFAM" id="SSF140111">
    <property type="entry name" value="Endosomal sorting complex assembly domain"/>
    <property type="match status" value="1"/>
</dbReference>
<evidence type="ECO:0000256" key="6">
    <source>
        <dbReference type="ARBA" id="ARBA00066174"/>
    </source>
</evidence>
<dbReference type="GO" id="GO:0000813">
    <property type="term" value="C:ESCRT I complex"/>
    <property type="evidence" value="ECO:0007669"/>
    <property type="project" value="UniProtKB-UniRule"/>
</dbReference>
<dbReference type="PROSITE" id="PS51310">
    <property type="entry name" value="VPS28_C"/>
    <property type="match status" value="1"/>
</dbReference>
<reference evidence="11" key="1">
    <citation type="journal article" date="2024" name="Gigascience">
        <title>Chromosome-level genome of the poultry shaft louse Menopon gallinae provides insight into the host-switching and adaptive evolution of parasitic lice.</title>
        <authorList>
            <person name="Xu Y."/>
            <person name="Ma L."/>
            <person name="Liu S."/>
            <person name="Liang Y."/>
            <person name="Liu Q."/>
            <person name="He Z."/>
            <person name="Tian L."/>
            <person name="Duan Y."/>
            <person name="Cai W."/>
            <person name="Li H."/>
            <person name="Song F."/>
        </authorList>
    </citation>
    <scope>NUCLEOTIDE SEQUENCE</scope>
    <source>
        <strain evidence="11">Cailab_2023a</strain>
    </source>
</reference>
<sequence length="216" mass="24841">MANLSSDERRAELLEEVKLYYGAREREKYDNMADLYAVINTLQALEKAYIRDCVTAKEYTAACSKLLVQYKAAFKQVQGDEFPTVESFIKKYRLDCPAALERIKEDRPITIKDDKGNTSKCIADIVSLFITIMDKLRLEIRAMDELHQDMRDLADTMSRLSLLPSNFEGKEKVAKWLEVLSEMQASDELSDVQARQLIFDLESSYNAFNKILHSTT</sequence>
<dbReference type="PIRSF" id="PIRSF017535">
    <property type="entry name" value="VPS28"/>
    <property type="match status" value="1"/>
</dbReference>
<dbReference type="PANTHER" id="PTHR12937">
    <property type="entry name" value="VACUOLAR PROTEIN SORTING 28, ISOFORM 2 VPS28"/>
    <property type="match status" value="1"/>
</dbReference>
<evidence type="ECO:0000256" key="3">
    <source>
        <dbReference type="ARBA" id="ARBA00022753"/>
    </source>
</evidence>
<evidence type="ECO:0000256" key="4">
    <source>
        <dbReference type="ARBA" id="ARBA00022927"/>
    </source>
</evidence>
<dbReference type="InterPro" id="IPR007143">
    <property type="entry name" value="Vps28"/>
</dbReference>